<protein>
    <submittedName>
        <fullName evidence="1">Uncharacterized protein</fullName>
    </submittedName>
</protein>
<gene>
    <name evidence="1" type="ORF">O6H91_11G001400</name>
</gene>
<accession>A0ACC2C5M5</accession>
<proteinExistence type="predicted"/>
<dbReference type="EMBL" id="CM055102">
    <property type="protein sequence ID" value="KAJ7537321.1"/>
    <property type="molecule type" value="Genomic_DNA"/>
</dbReference>
<comment type="caution">
    <text evidence="1">The sequence shown here is derived from an EMBL/GenBank/DDBJ whole genome shotgun (WGS) entry which is preliminary data.</text>
</comment>
<organism evidence="1 2">
    <name type="scientific">Diphasiastrum complanatum</name>
    <name type="common">Issler's clubmoss</name>
    <name type="synonym">Lycopodium complanatum</name>
    <dbReference type="NCBI Taxonomy" id="34168"/>
    <lineage>
        <taxon>Eukaryota</taxon>
        <taxon>Viridiplantae</taxon>
        <taxon>Streptophyta</taxon>
        <taxon>Embryophyta</taxon>
        <taxon>Tracheophyta</taxon>
        <taxon>Lycopodiopsida</taxon>
        <taxon>Lycopodiales</taxon>
        <taxon>Lycopodiaceae</taxon>
        <taxon>Lycopodioideae</taxon>
        <taxon>Diphasiastrum</taxon>
    </lineage>
</organism>
<name>A0ACC2C5M5_DIPCM</name>
<reference evidence="2" key="1">
    <citation type="journal article" date="2024" name="Proc. Natl. Acad. Sci. U.S.A.">
        <title>Extraordinary preservation of gene collinearity over three hundred million years revealed in homosporous lycophytes.</title>
        <authorList>
            <person name="Li C."/>
            <person name="Wickell D."/>
            <person name="Kuo L.Y."/>
            <person name="Chen X."/>
            <person name="Nie B."/>
            <person name="Liao X."/>
            <person name="Peng D."/>
            <person name="Ji J."/>
            <person name="Jenkins J."/>
            <person name="Williams M."/>
            <person name="Shu S."/>
            <person name="Plott C."/>
            <person name="Barry K."/>
            <person name="Rajasekar S."/>
            <person name="Grimwood J."/>
            <person name="Han X."/>
            <person name="Sun S."/>
            <person name="Hou Z."/>
            <person name="He W."/>
            <person name="Dai G."/>
            <person name="Sun C."/>
            <person name="Schmutz J."/>
            <person name="Leebens-Mack J.H."/>
            <person name="Li F.W."/>
            <person name="Wang L."/>
        </authorList>
    </citation>
    <scope>NUCLEOTIDE SEQUENCE [LARGE SCALE GENOMIC DNA]</scope>
    <source>
        <strain evidence="2">cv. PW_Plant_1</strain>
    </source>
</reference>
<sequence length="279" mass="29823">MEEERWICLVCTFENEGLNGMCGMCGNLQSGWQQIFGRSPPSSRSNDGESGRAVDLHQESGNLRALSRSGQSVRFSVCGIPHLVSNALSGAVAGVFAIVGAFTGAVTGAIAGRATNCGVIRGAGLGAVAGAVLSIEFLEASRAYFNSQNSASRSSMAELLDDVLSGRFIQEQIGPAVLTSHSWQVNIDSMTYEELYEMFGPEVGAKGYSEASLKELPWHVITQEGLDSLGGVCCTICLQDLQPGEIVRCLPLCEHSFHLDCVDKWLSRHGSCPICRQLV</sequence>
<dbReference type="Proteomes" id="UP001162992">
    <property type="component" value="Chromosome 11"/>
</dbReference>
<evidence type="ECO:0000313" key="2">
    <source>
        <dbReference type="Proteomes" id="UP001162992"/>
    </source>
</evidence>
<evidence type="ECO:0000313" key="1">
    <source>
        <dbReference type="EMBL" id="KAJ7537321.1"/>
    </source>
</evidence>
<keyword evidence="2" id="KW-1185">Reference proteome</keyword>